<feature type="compositionally biased region" description="Polar residues" evidence="1">
    <location>
        <begin position="1"/>
        <end position="19"/>
    </location>
</feature>
<dbReference type="Pfam" id="PF01757">
    <property type="entry name" value="Acyl_transf_3"/>
    <property type="match status" value="1"/>
</dbReference>
<feature type="transmembrane region" description="Helical" evidence="2">
    <location>
        <begin position="366"/>
        <end position="384"/>
    </location>
</feature>
<sequence>MAPNATRQWAVQPAYNQVPTEDTIDEKKMEETEKTTIEEHPGSGSGSSSRSSNPDIDAEADAGFPTLREKRRFPGTSLPTTGLAGAVFALPLLALRIAYLCWLLVTRPVRHLFGSHGASSKTATSSSSTWPAIYQRMGEFRVLVPSFLQPVDPSVNASARKMHPTAWLDGMRGMGAFFVVWNHSTVMWFGWHIHNGWGINENEHWLVQLPIIRIFISGPPQVAIFFVISGYALSYKPLKLSRMGRFAEAYEAIASSAFRRWPRLFFMPIVITFITALMTYLDLFGTEGWGGVAIPSRRPPRDGTLWGQMVHWWPSVVALTDPFSKNMDRGGRYAYDKYLWTLPVEFECSMMLFMCQLCFNRLRPNVRIVFMFCLASFCMKYIYWQYFLFLTGMIVCDIQLGLQNQGNKVSSAGSATIPISRGPLGAVFNIYSSFRRFIARHALAVGIFFFFVSLWILSVPEAIRGAVGSPGFVTMIKMVPEHHKTSKKTDYFWVPIGAALIVYTVDRTPALQKMFTHWFPQYIGKISYSLYLVHGGIIFSVGHWAVRHTVGWTGNDTQLRYGLGLALSAIPLWITLIFCADLATRTLDKWSLSLGRLLYERLSIEEPKPEPVLPRTN</sequence>
<dbReference type="PANTHER" id="PTHR23028">
    <property type="entry name" value="ACETYLTRANSFERASE"/>
    <property type="match status" value="1"/>
</dbReference>
<reference evidence="4 5" key="1">
    <citation type="submission" date="2024-01" db="EMBL/GenBank/DDBJ databases">
        <authorList>
            <person name="Allen C."/>
            <person name="Tagirdzhanova G."/>
        </authorList>
    </citation>
    <scope>NUCLEOTIDE SEQUENCE [LARGE SCALE GENOMIC DNA]</scope>
</reference>
<feature type="transmembrane region" description="Helical" evidence="2">
    <location>
        <begin position="170"/>
        <end position="191"/>
    </location>
</feature>
<dbReference type="PANTHER" id="PTHR23028:SF134">
    <property type="entry name" value="PUTATIVE (AFU_ORTHOLOGUE AFUA_4G08520)-RELATED"/>
    <property type="match status" value="1"/>
</dbReference>
<keyword evidence="5" id="KW-1185">Reference proteome</keyword>
<dbReference type="InterPro" id="IPR050879">
    <property type="entry name" value="Acyltransferase_3"/>
</dbReference>
<keyword evidence="2" id="KW-0472">Membrane</keyword>
<protein>
    <recommendedName>
        <fullName evidence="3">Acyltransferase 3 domain-containing protein</fullName>
    </recommendedName>
</protein>
<feature type="transmembrane region" description="Helical" evidence="2">
    <location>
        <begin position="528"/>
        <end position="546"/>
    </location>
</feature>
<feature type="compositionally biased region" description="Basic and acidic residues" evidence="1">
    <location>
        <begin position="25"/>
        <end position="41"/>
    </location>
</feature>
<evidence type="ECO:0000256" key="2">
    <source>
        <dbReference type="SAM" id="Phobius"/>
    </source>
</evidence>
<feature type="transmembrane region" description="Helical" evidence="2">
    <location>
        <begin position="264"/>
        <end position="281"/>
    </location>
</feature>
<accession>A0ABP0C8L6</accession>
<dbReference type="EMBL" id="CAWUHD010000078">
    <property type="protein sequence ID" value="CAK7228370.1"/>
    <property type="molecule type" value="Genomic_DNA"/>
</dbReference>
<evidence type="ECO:0000313" key="5">
    <source>
        <dbReference type="Proteomes" id="UP001642482"/>
    </source>
</evidence>
<evidence type="ECO:0000259" key="3">
    <source>
        <dbReference type="Pfam" id="PF01757"/>
    </source>
</evidence>
<feature type="transmembrane region" description="Helical" evidence="2">
    <location>
        <begin position="437"/>
        <end position="457"/>
    </location>
</feature>
<feature type="transmembrane region" description="Helical" evidence="2">
    <location>
        <begin position="211"/>
        <end position="233"/>
    </location>
</feature>
<dbReference type="InterPro" id="IPR002656">
    <property type="entry name" value="Acyl_transf_3_dom"/>
</dbReference>
<feature type="transmembrane region" description="Helical" evidence="2">
    <location>
        <begin position="561"/>
        <end position="583"/>
    </location>
</feature>
<dbReference type="Proteomes" id="UP001642482">
    <property type="component" value="Unassembled WGS sequence"/>
</dbReference>
<evidence type="ECO:0000256" key="1">
    <source>
        <dbReference type="SAM" id="MobiDB-lite"/>
    </source>
</evidence>
<gene>
    <name evidence="4" type="ORF">SEUCBS140593_006893</name>
</gene>
<organism evidence="4 5">
    <name type="scientific">Sporothrix eucalyptigena</name>
    <dbReference type="NCBI Taxonomy" id="1812306"/>
    <lineage>
        <taxon>Eukaryota</taxon>
        <taxon>Fungi</taxon>
        <taxon>Dikarya</taxon>
        <taxon>Ascomycota</taxon>
        <taxon>Pezizomycotina</taxon>
        <taxon>Sordariomycetes</taxon>
        <taxon>Sordariomycetidae</taxon>
        <taxon>Ophiostomatales</taxon>
        <taxon>Ophiostomataceae</taxon>
        <taxon>Sporothrix</taxon>
    </lineage>
</organism>
<feature type="domain" description="Acyltransferase 3" evidence="3">
    <location>
        <begin position="166"/>
        <end position="568"/>
    </location>
</feature>
<feature type="transmembrane region" description="Helical" evidence="2">
    <location>
        <begin position="83"/>
        <end position="105"/>
    </location>
</feature>
<proteinExistence type="predicted"/>
<keyword evidence="2" id="KW-1133">Transmembrane helix</keyword>
<keyword evidence="2" id="KW-0812">Transmembrane</keyword>
<feature type="region of interest" description="Disordered" evidence="1">
    <location>
        <begin position="1"/>
        <end position="75"/>
    </location>
</feature>
<name>A0ABP0C8L6_9PEZI</name>
<comment type="caution">
    <text evidence="4">The sequence shown here is derived from an EMBL/GenBank/DDBJ whole genome shotgun (WGS) entry which is preliminary data.</text>
</comment>
<evidence type="ECO:0000313" key="4">
    <source>
        <dbReference type="EMBL" id="CAK7228370.1"/>
    </source>
</evidence>